<evidence type="ECO:0000313" key="3">
    <source>
        <dbReference type="Proteomes" id="UP000651452"/>
    </source>
</evidence>
<protein>
    <submittedName>
        <fullName evidence="2">Uncharacterized protein</fullName>
    </submittedName>
</protein>
<dbReference type="Proteomes" id="UP000651452">
    <property type="component" value="Unassembled WGS sequence"/>
</dbReference>
<dbReference type="AlphaFoldDB" id="A0A8H7J001"/>
<organism evidence="2 3">
    <name type="scientific">Ascochyta lentis</name>
    <dbReference type="NCBI Taxonomy" id="205686"/>
    <lineage>
        <taxon>Eukaryota</taxon>
        <taxon>Fungi</taxon>
        <taxon>Dikarya</taxon>
        <taxon>Ascomycota</taxon>
        <taxon>Pezizomycotina</taxon>
        <taxon>Dothideomycetes</taxon>
        <taxon>Pleosporomycetidae</taxon>
        <taxon>Pleosporales</taxon>
        <taxon>Pleosporineae</taxon>
        <taxon>Didymellaceae</taxon>
        <taxon>Ascochyta</taxon>
    </lineage>
</organism>
<dbReference type="EMBL" id="RZGK01000011">
    <property type="protein sequence ID" value="KAF9695434.1"/>
    <property type="molecule type" value="Genomic_DNA"/>
</dbReference>
<name>A0A8H7J001_9PLEO</name>
<feature type="chain" id="PRO_5034491835" evidence="1">
    <location>
        <begin position="23"/>
        <end position="211"/>
    </location>
</feature>
<reference evidence="2" key="1">
    <citation type="submission" date="2018-12" db="EMBL/GenBank/DDBJ databases">
        <authorList>
            <person name="Syme R.A."/>
            <person name="Farfan-Caceres L."/>
            <person name="Lichtenzveig J."/>
        </authorList>
    </citation>
    <scope>NUCLEOTIDE SEQUENCE</scope>
    <source>
        <strain evidence="2">Al4</strain>
    </source>
</reference>
<keyword evidence="1" id="KW-0732">Signal</keyword>
<evidence type="ECO:0000313" key="2">
    <source>
        <dbReference type="EMBL" id="KAF9695434.1"/>
    </source>
</evidence>
<reference evidence="2" key="2">
    <citation type="submission" date="2020-09" db="EMBL/GenBank/DDBJ databases">
        <title>Reference genome assembly for Australian Ascochyta lentis isolate Al4.</title>
        <authorList>
            <person name="Lee R.C."/>
            <person name="Farfan-Caceres L.M."/>
            <person name="Debler J.W."/>
            <person name="Williams A.H."/>
            <person name="Henares B.M."/>
        </authorList>
    </citation>
    <scope>NUCLEOTIDE SEQUENCE</scope>
    <source>
        <strain evidence="2">Al4</strain>
    </source>
</reference>
<feature type="signal peptide" evidence="1">
    <location>
        <begin position="1"/>
        <end position="22"/>
    </location>
</feature>
<comment type="caution">
    <text evidence="2">The sequence shown here is derived from an EMBL/GenBank/DDBJ whole genome shotgun (WGS) entry which is preliminary data.</text>
</comment>
<accession>A0A8H7J001</accession>
<proteinExistence type="predicted"/>
<keyword evidence="3" id="KW-1185">Reference proteome</keyword>
<sequence length="211" mass="22476">MRSITFVTVALVIFGYIPDSTGFELTDTYDTLGPGGPLLSQGGIGYNNFGFGRSGDDFPRIGLAPISGTMVAYADATSSSLFTTGRCFNLKSFYWACRATVSRSEGNILEPSPCILTLTAFGARNQEVAKQNYTYTARQTSLPGSSPMGTMDSAVANLKPAKMIRISVVAVKGFPEDIKLYFDNVTYSQYDGSAAGLGNCPGFSDDLLGIL</sequence>
<gene>
    <name evidence="2" type="ORF">EKO04_006299</name>
</gene>
<evidence type="ECO:0000256" key="1">
    <source>
        <dbReference type="SAM" id="SignalP"/>
    </source>
</evidence>